<organism evidence="1 2">
    <name type="scientific">Leucogyrophana mollusca</name>
    <dbReference type="NCBI Taxonomy" id="85980"/>
    <lineage>
        <taxon>Eukaryota</taxon>
        <taxon>Fungi</taxon>
        <taxon>Dikarya</taxon>
        <taxon>Basidiomycota</taxon>
        <taxon>Agaricomycotina</taxon>
        <taxon>Agaricomycetes</taxon>
        <taxon>Agaricomycetidae</taxon>
        <taxon>Boletales</taxon>
        <taxon>Boletales incertae sedis</taxon>
        <taxon>Leucogyrophana</taxon>
    </lineage>
</organism>
<gene>
    <name evidence="1" type="ORF">BV22DRAFT_1028928</name>
</gene>
<sequence>MDLEEFETVDEGLFTRDTSFGSQQSAAQALAWIDANWYTPTSRYSRWMDLLGDYAGSEPFVIDGHSLIQMVLDDPLLAIASPGDPSFQVLHAIHALERLLNEFVKRSAIFDVVFFDRTRHMTLQTGESQFIVASRTLARRLLFNHLRTLEQVRVYAFEDISDRGWKEYQMMNKPMFVMTHDGGQLNAQALQNIFKAQKVLCQRMFIFDLLSDGLAVTLLPVAEFRDSKILSFVYESKLSLRAGLPAAVVTAAGAAYAALNVRETKGQMFGQLRPLHSSPVRDADADDGTVLKELLNVYLSTNAGGDHSELLHAFVMHCILLKNLSVQDRARRLEDIHPPLTAKLLNTFLPSILQATEMAVASTNSTIDIDGRVYLSLLRCLAENSDVPLQDIVGPDVHQLYGEIITTSNYGRPDYSRLTGQFLPCSMPNPAANPTDTRLLPFSNVVFDGLSTIHVQVEDEGNLEEELSPAAEHFDVGVLFSDTQHWHNHRKAILPKHLGGEAPAPLTDKKRWKKLRDNQRFMKVLQDQAGTLTGALGAALQQIKIPPASTSSSLRNTIKKPSQPRQSGKTAAKPSKADVIRQENAARKIQKQDSDSSVWLRDRIKEMETLRLSYGPLDRHFVALERNPRSKEPLVAIEMKLYRIHLLLHEWVLEADRESVSIRDKYTVSVMRLIKDIRDIEQTTGEILKAVISVLISLGFNDYIDALTVHPPLGDDRRLCFQFIKLVRSKTKAPVHDFMHIQEDPVVWQLRLFGEYMDRSMDSQSDARVAFKPDAWQREVLDAIDQDMSLLVVAPTSAGKTFISYYAMEKVLRNSDDGVLVYIAPTKALVSQIAAEIYARFSKDLHGRSCWAVHTRDYRIHDPQNCQILVTVPEVLAIMLLSPPLAKIWTPRVKCIVLDEIHTIGQQEGGAVWEQILLLAPCPIIGLSATVGAPEKFNQWLGAVQEAGGFKHKFVHHPHRYSHLRKYFYNVHQSSGTRFQSLDTYHSTQRMRFLHPITMLSFGTRSLPSDLSLEASDTWALFNALRSSGDILPDALAALEPSSFFSKNRLLQQKDVIEYEAALKNTLIPMLASFDPRDSTSALSRIIAHLQDDFLSRTPAETLNARPGRKVLRGNLINLVSDLHVQNDLPAILFSFDRTDCEIMATDLLRILQVKEELWREGNAEWKRTVSEWEAWQARAKDRERLAAKAKKQKKDSDAPLPAQDHEWQASFDPEDPMPQFSFAGQHTYSKSDLEGDIKSLGWIFPPLPDWAIPCLKRGIAVHHSGMNKRYRSLVESLFRRGFLRVVFATGTLALGINAPAKTSVFCGDSPYLTALMYRQCAGRAGRRGYDLLGKVVFYGLTMNRVQRLILSKLPSLGANFPITSTLILRLFNVLEGSDYAEAAVKSVQRIFRLPQISFASGEGKDQLLHHLRFSIDYLRRAHLLDGEGKPLNLFGIAGHLYYTEPSNFALVALLRNGVFHRICSQPSLISAKRDFILLMCHLFGRRYLPSSYATNEKLAAIIKKSPSMVVLPALPEDVRQVLEEHDREILRVFTGYALTYGSQYQAQLGPDTRLPLSKRDISGDSTEETSLIRSYLQSTAIPVVARSCFVANSGHGDEFRSVQQLVQTARQGLCLNEHVIPSFEHITTLPLEGDNQVVLNAYLLDFYIHGQTGALAHANGIRRGDVWYLLQEFVLTLKTVRGVLEQLLQKMSKDSIVNEEGTDTFELDSGYASYDPTEMDEGDEGSMVGSRPRGVSDSDWRVYKVANSALEEFEEKYRAMWA</sequence>
<dbReference type="EMBL" id="MU266336">
    <property type="protein sequence ID" value="KAH7929957.1"/>
    <property type="molecule type" value="Genomic_DNA"/>
</dbReference>
<comment type="caution">
    <text evidence="1">The sequence shown here is derived from an EMBL/GenBank/DDBJ whole genome shotgun (WGS) entry which is preliminary data.</text>
</comment>
<dbReference type="Proteomes" id="UP000790709">
    <property type="component" value="Unassembled WGS sequence"/>
</dbReference>
<keyword evidence="1" id="KW-0378">Hydrolase</keyword>
<evidence type="ECO:0000313" key="2">
    <source>
        <dbReference type="Proteomes" id="UP000790709"/>
    </source>
</evidence>
<name>A0ACB8BYN3_9AGAM</name>
<reference evidence="1" key="1">
    <citation type="journal article" date="2021" name="New Phytol.">
        <title>Evolutionary innovations through gain and loss of genes in the ectomycorrhizal Boletales.</title>
        <authorList>
            <person name="Wu G."/>
            <person name="Miyauchi S."/>
            <person name="Morin E."/>
            <person name="Kuo A."/>
            <person name="Drula E."/>
            <person name="Varga T."/>
            <person name="Kohler A."/>
            <person name="Feng B."/>
            <person name="Cao Y."/>
            <person name="Lipzen A."/>
            <person name="Daum C."/>
            <person name="Hundley H."/>
            <person name="Pangilinan J."/>
            <person name="Johnson J."/>
            <person name="Barry K."/>
            <person name="LaButti K."/>
            <person name="Ng V."/>
            <person name="Ahrendt S."/>
            <person name="Min B."/>
            <person name="Choi I.G."/>
            <person name="Park H."/>
            <person name="Plett J.M."/>
            <person name="Magnuson J."/>
            <person name="Spatafora J.W."/>
            <person name="Nagy L.G."/>
            <person name="Henrissat B."/>
            <person name="Grigoriev I.V."/>
            <person name="Yang Z.L."/>
            <person name="Xu J."/>
            <person name="Martin F.M."/>
        </authorList>
    </citation>
    <scope>NUCLEOTIDE SEQUENCE</scope>
    <source>
        <strain evidence="1">KUC20120723A-06</strain>
    </source>
</reference>
<accession>A0ACB8BYN3</accession>
<proteinExistence type="predicted"/>
<evidence type="ECO:0000313" key="1">
    <source>
        <dbReference type="EMBL" id="KAH7929957.1"/>
    </source>
</evidence>
<protein>
    <submittedName>
        <fullName evidence="1">P-loop containing nucleoside triphosphate hydrolase protein</fullName>
    </submittedName>
</protein>
<keyword evidence="2" id="KW-1185">Reference proteome</keyword>